<evidence type="ECO:0000313" key="3">
    <source>
        <dbReference type="Proteomes" id="UP000824469"/>
    </source>
</evidence>
<feature type="non-terminal residue" evidence="2">
    <location>
        <position position="1"/>
    </location>
</feature>
<evidence type="ECO:0000256" key="1">
    <source>
        <dbReference type="SAM" id="Coils"/>
    </source>
</evidence>
<reference evidence="2 3" key="1">
    <citation type="journal article" date="2021" name="Nat. Plants">
        <title>The Taxus genome provides insights into paclitaxel biosynthesis.</title>
        <authorList>
            <person name="Xiong X."/>
            <person name="Gou J."/>
            <person name="Liao Q."/>
            <person name="Li Y."/>
            <person name="Zhou Q."/>
            <person name="Bi G."/>
            <person name="Li C."/>
            <person name="Du R."/>
            <person name="Wang X."/>
            <person name="Sun T."/>
            <person name="Guo L."/>
            <person name="Liang H."/>
            <person name="Lu P."/>
            <person name="Wu Y."/>
            <person name="Zhang Z."/>
            <person name="Ro D.K."/>
            <person name="Shang Y."/>
            <person name="Huang S."/>
            <person name="Yan J."/>
        </authorList>
    </citation>
    <scope>NUCLEOTIDE SEQUENCE [LARGE SCALE GENOMIC DNA]</scope>
    <source>
        <strain evidence="2">Ta-2019</strain>
    </source>
</reference>
<sequence length="260" mass="30146">TTAEPVQDPNQEKINEYINIAEHGTTMSSWIEKILQDGQVIIGKFTLLYQGITKENKELQEVAGSLSEELDNAKLQQGTFQIMIDCSANDMLEVGVINHPWAHYKALIALDYQVDQMEFILERINKFKEEALEAQHNMEKIVSKMYPRLLSASYELREADDTFQRFKAILSQGLAQEVTFDWESINNLLACRDFIGFLIEANREFTDFPDKLKNEKETCEVIHDHFKGPDQYQLQKIFSKFTEYQVQCHIESPEPKKDTP</sequence>
<gene>
    <name evidence="2" type="ORF">KI387_003433</name>
</gene>
<dbReference type="Proteomes" id="UP000824469">
    <property type="component" value="Unassembled WGS sequence"/>
</dbReference>
<accession>A0AA38LQR6</accession>
<feature type="coiled-coil region" evidence="1">
    <location>
        <begin position="117"/>
        <end position="144"/>
    </location>
</feature>
<comment type="caution">
    <text evidence="2">The sequence shown here is derived from an EMBL/GenBank/DDBJ whole genome shotgun (WGS) entry which is preliminary data.</text>
</comment>
<dbReference type="AlphaFoldDB" id="A0AA38LQR6"/>
<keyword evidence="1" id="KW-0175">Coiled coil</keyword>
<dbReference type="EMBL" id="JAHRHJ020000001">
    <property type="protein sequence ID" value="KAH9331325.1"/>
    <property type="molecule type" value="Genomic_DNA"/>
</dbReference>
<feature type="coiled-coil region" evidence="1">
    <location>
        <begin position="49"/>
        <end position="76"/>
    </location>
</feature>
<evidence type="ECO:0000313" key="2">
    <source>
        <dbReference type="EMBL" id="KAH9331325.1"/>
    </source>
</evidence>
<keyword evidence="3" id="KW-1185">Reference proteome</keyword>
<organism evidence="2 3">
    <name type="scientific">Taxus chinensis</name>
    <name type="common">Chinese yew</name>
    <name type="synonym">Taxus wallichiana var. chinensis</name>
    <dbReference type="NCBI Taxonomy" id="29808"/>
    <lineage>
        <taxon>Eukaryota</taxon>
        <taxon>Viridiplantae</taxon>
        <taxon>Streptophyta</taxon>
        <taxon>Embryophyta</taxon>
        <taxon>Tracheophyta</taxon>
        <taxon>Spermatophyta</taxon>
        <taxon>Pinopsida</taxon>
        <taxon>Pinidae</taxon>
        <taxon>Conifers II</taxon>
        <taxon>Cupressales</taxon>
        <taxon>Taxaceae</taxon>
        <taxon>Taxus</taxon>
    </lineage>
</organism>
<protein>
    <submittedName>
        <fullName evidence="2">Uncharacterized protein</fullName>
    </submittedName>
</protein>
<proteinExistence type="predicted"/>
<name>A0AA38LQR6_TAXCH</name>
<feature type="non-terminal residue" evidence="2">
    <location>
        <position position="260"/>
    </location>
</feature>